<evidence type="ECO:0000313" key="1">
    <source>
        <dbReference type="EMBL" id="GFY22751.1"/>
    </source>
</evidence>
<reference evidence="1" key="1">
    <citation type="submission" date="2020-08" db="EMBL/GenBank/DDBJ databases">
        <title>Multicomponent nature underlies the extraordinary mechanical properties of spider dragline silk.</title>
        <authorList>
            <person name="Kono N."/>
            <person name="Nakamura H."/>
            <person name="Mori M."/>
            <person name="Yoshida Y."/>
            <person name="Ohtoshi R."/>
            <person name="Malay A.D."/>
            <person name="Moran D.A.P."/>
            <person name="Tomita M."/>
            <person name="Numata K."/>
            <person name="Arakawa K."/>
        </authorList>
    </citation>
    <scope>NUCLEOTIDE SEQUENCE</scope>
</reference>
<dbReference type="Proteomes" id="UP000887159">
    <property type="component" value="Unassembled WGS sequence"/>
</dbReference>
<evidence type="ECO:0000313" key="2">
    <source>
        <dbReference type="Proteomes" id="UP000887159"/>
    </source>
</evidence>
<gene>
    <name evidence="1" type="ORF">TNCV_2180121</name>
</gene>
<sequence>MAENPPSCFEIRILGVRMTTSLCSSRRISFYEHLGYFQGVMKRLPTSETCVQCCGGGKVKVAEELRLSLIAILLYTKEVLTSAYLLRRILIV</sequence>
<organism evidence="1 2">
    <name type="scientific">Trichonephila clavipes</name>
    <name type="common">Golden silk orbweaver</name>
    <name type="synonym">Nephila clavipes</name>
    <dbReference type="NCBI Taxonomy" id="2585209"/>
    <lineage>
        <taxon>Eukaryota</taxon>
        <taxon>Metazoa</taxon>
        <taxon>Ecdysozoa</taxon>
        <taxon>Arthropoda</taxon>
        <taxon>Chelicerata</taxon>
        <taxon>Arachnida</taxon>
        <taxon>Araneae</taxon>
        <taxon>Araneomorphae</taxon>
        <taxon>Entelegynae</taxon>
        <taxon>Araneoidea</taxon>
        <taxon>Nephilidae</taxon>
        <taxon>Trichonephila</taxon>
    </lineage>
</organism>
<protein>
    <submittedName>
        <fullName evidence="1">Uncharacterized protein</fullName>
    </submittedName>
</protein>
<dbReference type="AlphaFoldDB" id="A0A8X6VUM6"/>
<dbReference type="EMBL" id="BMAU01021361">
    <property type="protein sequence ID" value="GFY22751.1"/>
    <property type="molecule type" value="Genomic_DNA"/>
</dbReference>
<comment type="caution">
    <text evidence="1">The sequence shown here is derived from an EMBL/GenBank/DDBJ whole genome shotgun (WGS) entry which is preliminary data.</text>
</comment>
<keyword evidence="2" id="KW-1185">Reference proteome</keyword>
<proteinExistence type="predicted"/>
<accession>A0A8X6VUM6</accession>
<name>A0A8X6VUM6_TRICX</name>